<dbReference type="AlphaFoldDB" id="A0A934SRQ3"/>
<gene>
    <name evidence="1" type="ORF">JJB74_12960</name>
</gene>
<proteinExistence type="predicted"/>
<keyword evidence="2" id="KW-1185">Reference proteome</keyword>
<sequence length="113" mass="12248">MTTVLPIAFLTLNGPFVCALSREESIAGAVVLAAPFYSDNGKAAGSVGVHGLSVKDDPKIEQLGKMLSQEGDRLSRALVSKGHMSRWPLFMDLQTYYRTQPHTNESAPKNSKV</sequence>
<dbReference type="SUPFAM" id="SSF55781">
    <property type="entry name" value="GAF domain-like"/>
    <property type="match status" value="1"/>
</dbReference>
<accession>A0A934SRQ3</accession>
<dbReference type="InterPro" id="IPR029016">
    <property type="entry name" value="GAF-like_dom_sf"/>
</dbReference>
<dbReference type="Proteomes" id="UP000622890">
    <property type="component" value="Unassembled WGS sequence"/>
</dbReference>
<dbReference type="RefSeq" id="WP_200592275.1">
    <property type="nucleotide sequence ID" value="NZ_JAEPBG010000004.1"/>
</dbReference>
<reference evidence="1" key="1">
    <citation type="submission" date="2021-01" db="EMBL/GenBank/DDBJ databases">
        <title>Genome sequence of strain Noviherbaspirillum sp. DKR-6.</title>
        <authorList>
            <person name="Chaudhary D.K."/>
        </authorList>
    </citation>
    <scope>NUCLEOTIDE SEQUENCE</scope>
    <source>
        <strain evidence="1">DKR-6</strain>
    </source>
</reference>
<dbReference type="Gene3D" id="3.30.450.40">
    <property type="match status" value="1"/>
</dbReference>
<evidence type="ECO:0000313" key="1">
    <source>
        <dbReference type="EMBL" id="MBK4735526.1"/>
    </source>
</evidence>
<name>A0A934SRQ3_9BURK</name>
<protein>
    <recommendedName>
        <fullName evidence="3">IclR-ED domain-containing protein</fullName>
    </recommendedName>
</protein>
<dbReference type="EMBL" id="JAEPBG010000004">
    <property type="protein sequence ID" value="MBK4735526.1"/>
    <property type="molecule type" value="Genomic_DNA"/>
</dbReference>
<organism evidence="1 2">
    <name type="scientific">Noviherbaspirillum pedocola</name>
    <dbReference type="NCBI Taxonomy" id="2801341"/>
    <lineage>
        <taxon>Bacteria</taxon>
        <taxon>Pseudomonadati</taxon>
        <taxon>Pseudomonadota</taxon>
        <taxon>Betaproteobacteria</taxon>
        <taxon>Burkholderiales</taxon>
        <taxon>Oxalobacteraceae</taxon>
        <taxon>Noviherbaspirillum</taxon>
    </lineage>
</organism>
<evidence type="ECO:0008006" key="3">
    <source>
        <dbReference type="Google" id="ProtNLM"/>
    </source>
</evidence>
<comment type="caution">
    <text evidence="1">The sequence shown here is derived from an EMBL/GenBank/DDBJ whole genome shotgun (WGS) entry which is preliminary data.</text>
</comment>
<evidence type="ECO:0000313" key="2">
    <source>
        <dbReference type="Proteomes" id="UP000622890"/>
    </source>
</evidence>